<gene>
    <name evidence="1" type="ORF">CIK00_20895</name>
</gene>
<proteinExistence type="predicted"/>
<dbReference type="Proteomes" id="UP000234420">
    <property type="component" value="Unassembled WGS sequence"/>
</dbReference>
<organism evidence="1 2">
    <name type="scientific">Photobacterium carnosum</name>
    <dbReference type="NCBI Taxonomy" id="2023717"/>
    <lineage>
        <taxon>Bacteria</taxon>
        <taxon>Pseudomonadati</taxon>
        <taxon>Pseudomonadota</taxon>
        <taxon>Gammaproteobacteria</taxon>
        <taxon>Vibrionales</taxon>
        <taxon>Vibrionaceae</taxon>
        <taxon>Photobacterium</taxon>
    </lineage>
</organism>
<comment type="caution">
    <text evidence="1">The sequence shown here is derived from an EMBL/GenBank/DDBJ whole genome shotgun (WGS) entry which is preliminary data.</text>
</comment>
<keyword evidence="2" id="KW-1185">Reference proteome</keyword>
<dbReference type="AlphaFoldDB" id="A0A2N4ULT7"/>
<dbReference type="InterPro" id="IPR049725">
    <property type="entry name" value="STM3845-like"/>
</dbReference>
<evidence type="ECO:0000313" key="2">
    <source>
        <dbReference type="Proteomes" id="UP000234420"/>
    </source>
</evidence>
<dbReference type="RefSeq" id="WP_101770475.1">
    <property type="nucleotide sequence ID" value="NZ_BPPU01000001.1"/>
</dbReference>
<name>A0A2N4ULT7_9GAMM</name>
<evidence type="ECO:0000313" key="1">
    <source>
        <dbReference type="EMBL" id="PLC55975.1"/>
    </source>
</evidence>
<dbReference type="EMBL" id="NPIB01000054">
    <property type="protein sequence ID" value="PLC55975.1"/>
    <property type="molecule type" value="Genomic_DNA"/>
</dbReference>
<dbReference type="NCBIfam" id="NF038232">
    <property type="entry name" value="STM3845_fam"/>
    <property type="match status" value="1"/>
</dbReference>
<reference evidence="1 2" key="1">
    <citation type="journal article" date="2018" name="Syst. Appl. Microbiol.">
        <title>Photobacterium carnosum sp. nov., isolated from spoiled modified atmosphere packaged poultry meat.</title>
        <authorList>
            <person name="Hilgarth M."/>
            <person name="Fuertes S."/>
            <person name="Ehrmann M."/>
            <person name="Vogel R.F."/>
        </authorList>
    </citation>
    <scope>NUCLEOTIDE SEQUENCE [LARGE SCALE GENOMIC DNA]</scope>
    <source>
        <strain evidence="1 2">TMW 2.2021</strain>
    </source>
</reference>
<protein>
    <submittedName>
        <fullName evidence="1">Uncharacterized protein</fullName>
    </submittedName>
</protein>
<sequence length="327" mass="37555">MWFNHPKFVIAKKELIEQLSNSSAITNDSLEAKNARSNIFRKITLPKIAFICGGDPRYCKNREKIENYIINHADTVMTFRAEYAWETIMNTKKNVNALKLEEWLADFSDVVIILVESFGTVAELGAFSISPKLRRKLLPILDKKYQHDESFINTGPIKWVNDDSVYKPAIYADFNTILTSMPEVLGRIDKKRSKTYKSRNNSSTYGKYKFTSKELLFSVIIIITSIGPVDEDSILDICHEAFSIITNSEKEEIKFIITLCVALGIVKNSLIKDSNYYTCLNYKKLYSNEATKSLLEISQKIRSRCLSSLIYIDEFKDKIKEISENVN</sequence>
<accession>A0A2N4ULT7</accession>